<dbReference type="RefSeq" id="XP_060418880.1">
    <property type="nucleotide sequence ID" value="XM_060552130.1"/>
</dbReference>
<name>A0AAD8VB70_9PEZI</name>
<gene>
    <name evidence="2" type="ORF">LY79DRAFT_282862</name>
</gene>
<feature type="region of interest" description="Disordered" evidence="1">
    <location>
        <begin position="79"/>
        <end position="98"/>
    </location>
</feature>
<evidence type="ECO:0000313" key="2">
    <source>
        <dbReference type="EMBL" id="KAK1598175.1"/>
    </source>
</evidence>
<organism evidence="2 3">
    <name type="scientific">Colletotrichum navitas</name>
    <dbReference type="NCBI Taxonomy" id="681940"/>
    <lineage>
        <taxon>Eukaryota</taxon>
        <taxon>Fungi</taxon>
        <taxon>Dikarya</taxon>
        <taxon>Ascomycota</taxon>
        <taxon>Pezizomycotina</taxon>
        <taxon>Sordariomycetes</taxon>
        <taxon>Hypocreomycetidae</taxon>
        <taxon>Glomerellales</taxon>
        <taxon>Glomerellaceae</taxon>
        <taxon>Colletotrichum</taxon>
        <taxon>Colletotrichum graminicola species complex</taxon>
    </lineage>
</organism>
<reference evidence="2" key="1">
    <citation type="submission" date="2021-06" db="EMBL/GenBank/DDBJ databases">
        <title>Comparative genomics, transcriptomics and evolutionary studies reveal genomic signatures of adaptation to plant cell wall in hemibiotrophic fungi.</title>
        <authorList>
            <consortium name="DOE Joint Genome Institute"/>
            <person name="Baroncelli R."/>
            <person name="Diaz J.F."/>
            <person name="Benocci T."/>
            <person name="Peng M."/>
            <person name="Battaglia E."/>
            <person name="Haridas S."/>
            <person name="Andreopoulos W."/>
            <person name="Labutti K."/>
            <person name="Pangilinan J."/>
            <person name="Floch G.L."/>
            <person name="Makela M.R."/>
            <person name="Henrissat B."/>
            <person name="Grigoriev I.V."/>
            <person name="Crouch J.A."/>
            <person name="De Vries R.P."/>
            <person name="Sukno S.A."/>
            <person name="Thon M.R."/>
        </authorList>
    </citation>
    <scope>NUCLEOTIDE SEQUENCE</scope>
    <source>
        <strain evidence="2">CBS 125086</strain>
    </source>
</reference>
<feature type="region of interest" description="Disordered" evidence="1">
    <location>
        <begin position="132"/>
        <end position="162"/>
    </location>
</feature>
<dbReference type="Proteomes" id="UP001230504">
    <property type="component" value="Unassembled WGS sequence"/>
</dbReference>
<evidence type="ECO:0000313" key="3">
    <source>
        <dbReference type="Proteomes" id="UP001230504"/>
    </source>
</evidence>
<dbReference type="GeneID" id="85436370"/>
<accession>A0AAD8VB70</accession>
<keyword evidence="3" id="KW-1185">Reference proteome</keyword>
<protein>
    <submittedName>
        <fullName evidence="2">Uncharacterized protein</fullName>
    </submittedName>
</protein>
<evidence type="ECO:0000256" key="1">
    <source>
        <dbReference type="SAM" id="MobiDB-lite"/>
    </source>
</evidence>
<comment type="caution">
    <text evidence="2">The sequence shown here is derived from an EMBL/GenBank/DDBJ whole genome shotgun (WGS) entry which is preliminary data.</text>
</comment>
<dbReference type="AlphaFoldDB" id="A0AAD8VB70"/>
<proteinExistence type="predicted"/>
<sequence length="162" mass="17993">MLQALDSSLAVEQLQSSLAYQEQHNKPCFTKMKQPTIMNKATVQRAVTPVSRSTQAAWQPLVATPKAAAARHMVAIDRPWGREQKVRQTRGASVPQAGNERVQDPFQYWLVEAIIDQPYNAVGEVKMPLQKASNTWPDQDGRDISPVRATASGSEMYESGSR</sequence>
<dbReference type="EMBL" id="JAHLJV010000005">
    <property type="protein sequence ID" value="KAK1598175.1"/>
    <property type="molecule type" value="Genomic_DNA"/>
</dbReference>